<dbReference type="RefSeq" id="XP_038053395.1">
    <property type="nucleotide sequence ID" value="XM_038197467.1"/>
</dbReference>
<dbReference type="PROSITE" id="PS50014">
    <property type="entry name" value="BROMODOMAIN_2"/>
    <property type="match status" value="1"/>
</dbReference>
<feature type="region of interest" description="Disordered" evidence="3">
    <location>
        <begin position="748"/>
        <end position="979"/>
    </location>
</feature>
<feature type="compositionally biased region" description="Basic and acidic residues" evidence="3">
    <location>
        <begin position="1022"/>
        <end position="1044"/>
    </location>
</feature>
<feature type="compositionally biased region" description="Acidic residues" evidence="3">
    <location>
        <begin position="1266"/>
        <end position="1288"/>
    </location>
</feature>
<dbReference type="Proteomes" id="UP000887568">
    <property type="component" value="Unplaced"/>
</dbReference>
<dbReference type="InterPro" id="IPR056522">
    <property type="entry name" value="KIAA2026_hel"/>
</dbReference>
<dbReference type="Pfam" id="PF23450">
    <property type="entry name" value="KIAA2026_hel"/>
    <property type="match status" value="1"/>
</dbReference>
<evidence type="ECO:0000256" key="2">
    <source>
        <dbReference type="PROSITE-ProRule" id="PRU00035"/>
    </source>
</evidence>
<evidence type="ECO:0000313" key="6">
    <source>
        <dbReference type="Proteomes" id="UP000887568"/>
    </source>
</evidence>
<feature type="region of interest" description="Disordered" evidence="3">
    <location>
        <begin position="1859"/>
        <end position="1891"/>
    </location>
</feature>
<feature type="compositionally biased region" description="Polar residues" evidence="3">
    <location>
        <begin position="843"/>
        <end position="911"/>
    </location>
</feature>
<feature type="compositionally biased region" description="Low complexity" evidence="3">
    <location>
        <begin position="1074"/>
        <end position="1087"/>
    </location>
</feature>
<dbReference type="OrthoDB" id="21449at2759"/>
<feature type="region of interest" description="Disordered" evidence="3">
    <location>
        <begin position="1818"/>
        <end position="1837"/>
    </location>
</feature>
<evidence type="ECO:0000256" key="3">
    <source>
        <dbReference type="SAM" id="MobiDB-lite"/>
    </source>
</evidence>
<dbReference type="PANTHER" id="PTHR31095">
    <property type="entry name" value="RIKEN CDNA 9930021J03 GENE"/>
    <property type="match status" value="1"/>
</dbReference>
<feature type="compositionally biased region" description="Low complexity" evidence="3">
    <location>
        <begin position="1749"/>
        <end position="1758"/>
    </location>
</feature>
<feature type="compositionally biased region" description="Polar residues" evidence="3">
    <location>
        <begin position="1452"/>
        <end position="1466"/>
    </location>
</feature>
<feature type="compositionally biased region" description="Polar residues" evidence="3">
    <location>
        <begin position="135"/>
        <end position="150"/>
    </location>
</feature>
<feature type="region of interest" description="Disordered" evidence="3">
    <location>
        <begin position="1"/>
        <end position="26"/>
    </location>
</feature>
<feature type="compositionally biased region" description="Polar residues" evidence="3">
    <location>
        <begin position="265"/>
        <end position="278"/>
    </location>
</feature>
<feature type="compositionally biased region" description="Basic residues" evidence="3">
    <location>
        <begin position="1325"/>
        <end position="1338"/>
    </location>
</feature>
<feature type="compositionally biased region" description="Basic residues" evidence="3">
    <location>
        <begin position="1819"/>
        <end position="1831"/>
    </location>
</feature>
<dbReference type="SUPFAM" id="SSF47370">
    <property type="entry name" value="Bromodomain"/>
    <property type="match status" value="1"/>
</dbReference>
<organism evidence="5 6">
    <name type="scientific">Patiria miniata</name>
    <name type="common">Bat star</name>
    <name type="synonym">Asterina miniata</name>
    <dbReference type="NCBI Taxonomy" id="46514"/>
    <lineage>
        <taxon>Eukaryota</taxon>
        <taxon>Metazoa</taxon>
        <taxon>Echinodermata</taxon>
        <taxon>Eleutherozoa</taxon>
        <taxon>Asterozoa</taxon>
        <taxon>Asteroidea</taxon>
        <taxon>Valvatacea</taxon>
        <taxon>Valvatida</taxon>
        <taxon>Asterinidae</taxon>
        <taxon>Patiria</taxon>
    </lineage>
</organism>
<feature type="compositionally biased region" description="Polar residues" evidence="3">
    <location>
        <begin position="1777"/>
        <end position="1811"/>
    </location>
</feature>
<feature type="compositionally biased region" description="Basic residues" evidence="3">
    <location>
        <begin position="769"/>
        <end position="785"/>
    </location>
</feature>
<dbReference type="EnsemblMetazoa" id="XM_038197468.1">
    <property type="protein sequence ID" value="XP_038053396.1"/>
    <property type="gene ID" value="LOC119725873"/>
</dbReference>
<reference evidence="5" key="1">
    <citation type="submission" date="2022-11" db="UniProtKB">
        <authorList>
            <consortium name="EnsemblMetazoa"/>
        </authorList>
    </citation>
    <scope>IDENTIFICATION</scope>
</reference>
<feature type="compositionally biased region" description="Low complexity" evidence="3">
    <location>
        <begin position="1006"/>
        <end position="1015"/>
    </location>
</feature>
<evidence type="ECO:0000313" key="5">
    <source>
        <dbReference type="EnsemblMetazoa" id="XP_038053397.1"/>
    </source>
</evidence>
<feature type="region of interest" description="Disordered" evidence="3">
    <location>
        <begin position="260"/>
        <end position="329"/>
    </location>
</feature>
<feature type="compositionally biased region" description="Polar residues" evidence="3">
    <location>
        <begin position="213"/>
        <end position="233"/>
    </location>
</feature>
<feature type="compositionally biased region" description="Basic and acidic residues" evidence="3">
    <location>
        <begin position="1099"/>
        <end position="1115"/>
    </location>
</feature>
<feature type="compositionally biased region" description="Basic and acidic residues" evidence="3">
    <location>
        <begin position="927"/>
        <end position="937"/>
    </location>
</feature>
<name>A0A913ZNT7_PATMI</name>
<dbReference type="EnsemblMetazoa" id="XM_038197469.1">
    <property type="protein sequence ID" value="XP_038053397.1"/>
    <property type="gene ID" value="LOC119725873"/>
</dbReference>
<feature type="compositionally biased region" description="Acidic residues" evidence="3">
    <location>
        <begin position="823"/>
        <end position="842"/>
    </location>
</feature>
<feature type="compositionally biased region" description="Low complexity" evidence="3">
    <location>
        <begin position="1874"/>
        <end position="1891"/>
    </location>
</feature>
<feature type="region of interest" description="Disordered" evidence="3">
    <location>
        <begin position="177"/>
        <end position="233"/>
    </location>
</feature>
<dbReference type="OMA" id="WDYEERI"/>
<dbReference type="GeneID" id="119725873"/>
<dbReference type="EnsemblMetazoa" id="XM_038197467.1">
    <property type="protein sequence ID" value="XP_038053395.1"/>
    <property type="gene ID" value="LOC119725873"/>
</dbReference>
<evidence type="ECO:0000259" key="4">
    <source>
        <dbReference type="PROSITE" id="PS50014"/>
    </source>
</evidence>
<dbReference type="PANTHER" id="PTHR31095:SF3">
    <property type="entry name" value="RIKEN CDNA 9930021J03 GENE"/>
    <property type="match status" value="1"/>
</dbReference>
<dbReference type="Pfam" id="PF00439">
    <property type="entry name" value="Bromodomain"/>
    <property type="match status" value="1"/>
</dbReference>
<feature type="domain" description="Bromo" evidence="4">
    <location>
        <begin position="361"/>
        <end position="431"/>
    </location>
</feature>
<feature type="compositionally biased region" description="Polar residues" evidence="3">
    <location>
        <begin position="1088"/>
        <end position="1098"/>
    </location>
</feature>
<feature type="region of interest" description="Disordered" evidence="3">
    <location>
        <begin position="1237"/>
        <end position="1344"/>
    </location>
</feature>
<feature type="region of interest" description="Disordered" evidence="3">
    <location>
        <begin position="1683"/>
        <end position="1704"/>
    </location>
</feature>
<feature type="region of interest" description="Disordered" evidence="3">
    <location>
        <begin position="1169"/>
        <end position="1195"/>
    </location>
</feature>
<dbReference type="SMART" id="SM00297">
    <property type="entry name" value="BROMO"/>
    <property type="match status" value="1"/>
</dbReference>
<dbReference type="RefSeq" id="XP_038053397.1">
    <property type="nucleotide sequence ID" value="XM_038197469.1"/>
</dbReference>
<feature type="region of interest" description="Disordered" evidence="3">
    <location>
        <begin position="135"/>
        <end position="160"/>
    </location>
</feature>
<feature type="region of interest" description="Disordered" evidence="3">
    <location>
        <begin position="994"/>
        <end position="1145"/>
    </location>
</feature>
<keyword evidence="6" id="KW-1185">Reference proteome</keyword>
<feature type="compositionally biased region" description="Polar residues" evidence="3">
    <location>
        <begin position="1478"/>
        <end position="1524"/>
    </location>
</feature>
<dbReference type="PRINTS" id="PR00503">
    <property type="entry name" value="BROMODOMAIN"/>
</dbReference>
<feature type="compositionally biased region" description="Low complexity" evidence="3">
    <location>
        <begin position="316"/>
        <end position="329"/>
    </location>
</feature>
<dbReference type="InterPro" id="IPR036427">
    <property type="entry name" value="Bromodomain-like_sf"/>
</dbReference>
<dbReference type="RefSeq" id="XP_038053396.1">
    <property type="nucleotide sequence ID" value="XM_038197468.1"/>
</dbReference>
<feature type="compositionally biased region" description="Basic and acidic residues" evidence="3">
    <location>
        <begin position="198"/>
        <end position="211"/>
    </location>
</feature>
<dbReference type="Gene3D" id="1.20.920.10">
    <property type="entry name" value="Bromodomain-like"/>
    <property type="match status" value="1"/>
</dbReference>
<keyword evidence="1 2" id="KW-0103">Bromodomain</keyword>
<sequence length="2542" mass="277931">MNPGMEPGIRDGSGIPRKKALLNGSLDDESLIPSQLIQETLALDERAPQIKCDVENPPIGAGNREDRLLLPKLSNQSKDEVIPQKIADSVSKPMPPDFFDSNPDSHLTLQRTAEKSVDDKNQIRNEIVVMEATSFKATTSNSPENQQSAPLDNPPTEPCPVDVRFQKSNLIQTCAENESDTKPFQLNTPHSAIDSNSEQDRVVDASIKPKEQPCNNTTPTTSSLTAPESSSNRCIESVEATGETGMDVLVEEYEEIVNESKNEVTRSSLLSMSPNSAFGETKSEQSETTNNSRATSRRDPLTSSSDSQRPTATDTASSSRSASSSQKSSSKLRGNAMIYVPYLSEELMQGYRILTEIFGDKCKSFVWPFLDPVDTDTLWDYESKIKHPMWLRKIESKFVNKEYQSITEFAVDIRQMLENCYRYNGIKHQISKYAQTLECVFEQKLALLSRPLQEKTTLYVTSDGKYNDGCPNTVELSSGRLRRTCTRLASRALEQKAAAPLAFHIKQELEQQEREEKRQKIVDRRDEIIKERQDLLEWDKQLIGETQWTYMKSIWEIPAIGHFLCLCQSSLELEEISFFELERSFAIPMESMILRRIFTTLLSTPYQRTRLGKKPPMPYKVWEARLREWVRGWYVVYNKLGDPTKVYEKIGVPERFFEVLGPHFPLDRVQYHELTYYERVWIMKALCDQLFETQMSIRRCVLAQPVEEQRPIILGVDGEANSYVHFPQFCGADLRIYRQSKYPDLLKKSKKDRVKTEEMEDPTEEQYTQRRKYRKGPAARKRIAKPKPVIVETPRSRPSRLRQRLTTTVHYGTYAESVISSTESEDVTSEFTEMEDEPESDSQSECQSTSNSQSECQAASNSQSECQVTSRSQSEGQTISGSQSKDCTTSNSQSEGHPTSNSQSKCPTTSDEPQEDAKPMDGVQEEEIVKDPKRDNGDSFNKSRANEECETVAEIQTGEEKHQPSHTTGVVKQEPTLTVESMDSRVDYLNAELKPSPTEQLCNGETTSSHSSTTSENISLEGHPKSYPEQETKDGIFKDAEKCRSPSFQNGTSSQGSDFSASAEHSIKTEGEAEAAAASEGSAVTEEPNTNNNSSQTLDIHHDMKLLAEPNDKPCGDTAPNAGDDTVPTAGDDTGPPASPPKPHVEVLPVLGEFELVCDSMESLKELVDKFGPPESKPLPPTTGRKRKATMYVKPPVRKRCEKELHEKLTNLLLELTPYEAKLAKFAIRNRERFKKEYEAAQTAPETDQDIKDIWASEESSSESASDAESESDEEAQPAKDNDEDWDACSEGMKLRKRSAKKSAAAAQDADEEAGETVQEDVPKKPKRPRPSGRRSPPHKNQLNTSLMGLFKSLSTDGLQDACKRLQTMIKRAESTRNHMFLKSKISPASLSGCGDGQAVMAFLNKFFWFGAKPPAVEGKVAKTVEELTSTYPTFVHNLIFRNIKSGLSKLANTAKSTSHDSTNQKNEPESKEESDIQSEPSQEAVQSQSTEGENMSDALTSSGRIETRSSVSNTSQENNSKLESNIKTKEVMDDFTLAGLYTVLSQTKGLLRERLATGLSELLPDYPNLQDSVVKIDQMVKNEHGDSVQPSLPSSRSETDKELLLKMLPKPSQYLRGSKSAAEGSAHVTHVKYISNEDIASMGSTIKPGNSLIVPVPTSKLPFMPKSRSKTETAKAAIPAIKPAHPITQATATTGSPQLSDNPGAVPHGVYTIKVDASVWSQLQGKPELQQQFVLQQIKEMQRKQTESGSSTDSTGSLNNPAQAVTCIRSPPKAQATVQKPSSQTRPTPARNTGRISQTTNLQNISDLSSLQPIKLSKPARPKASAKHHGGLPEPASNLSQKELIALLQQQQRQLQLHRQQQQEKQLLKQKNEQQPQQQQQTHTQQHAKQQFVLSASGALLLPPQPQQVTLTGMPKTPIVPGVGNTSQRVVPSCVQPSSAVNSSVQPTIAPSLASHATKLSTKTTVTAAVKQPKMTTNLNNPQPGAVASSATTILSQSGQQPQIIHRALVPQNPVLVSNPPKSPGSQLHLVQTNNGTQFVVRTGSLQAPRLQSQPSAGIIGNPRNTFPVVMAGQNSQAAAIGVTSANSTVLALPQTAQFLMQPSQAVPNTAKCQPQSVQGSCNSLLGQATTSVYLVGATQAGPQSNQDTPRRANNALTNQSVGQLAQPQRQTAPVVIQKPQLAVLKGLGDSKVIVGSPTKMVRLVHPSHLSTAATFVPTSVPGQVGSLPVVVTKAVQVAPQGVQVVGQAPAQQQLVHPPVQPGKMESVPSALVAQGSPSASGTIIQEHLHQVVLQQLAAGKLKLTPQTIPVSQIVHQVNQQQAPNQQPKAAQVVNTNPLVLSQQAPQLITKVQQSLPTTIKTSPPISGTDALFDRQLQASIKILSQAKTGQGSAVRLLAAPSMTNQGNLSGQEPQRLQLVSAASSVTGPACSLIQVPAVQNSPTQIAVQASHLVLAQPSLNNQAISPTVPTQFILQTESNQLMASPQNAVQKGVKRSSFAPVVASVVKVPRVTAPDQAATAQAVPATTFSGFPPNTTTGVS</sequence>
<protein>
    <recommendedName>
        <fullName evidence="4">Bromo domain-containing protein</fullName>
    </recommendedName>
</protein>
<feature type="compositionally biased region" description="Polar residues" evidence="3">
    <location>
        <begin position="301"/>
        <end position="315"/>
    </location>
</feature>
<evidence type="ECO:0000256" key="1">
    <source>
        <dbReference type="ARBA" id="ARBA00023117"/>
    </source>
</evidence>
<feature type="compositionally biased region" description="Acidic residues" evidence="3">
    <location>
        <begin position="1309"/>
        <end position="1319"/>
    </location>
</feature>
<feature type="compositionally biased region" description="Polar residues" evidence="3">
    <location>
        <begin position="965"/>
        <end position="979"/>
    </location>
</feature>
<feature type="region of interest" description="Disordered" evidence="3">
    <location>
        <begin position="1741"/>
        <end position="1811"/>
    </location>
</feature>
<feature type="compositionally biased region" description="Polar residues" evidence="3">
    <location>
        <begin position="1046"/>
        <end position="1060"/>
    </location>
</feature>
<proteinExistence type="predicted"/>
<feature type="compositionally biased region" description="Polar residues" evidence="3">
    <location>
        <begin position="1690"/>
        <end position="1702"/>
    </location>
</feature>
<dbReference type="InterPro" id="IPR040214">
    <property type="entry name" value="BRD10"/>
</dbReference>
<accession>A0A913ZNT7</accession>
<dbReference type="InterPro" id="IPR001487">
    <property type="entry name" value="Bromodomain"/>
</dbReference>
<feature type="region of interest" description="Disordered" evidence="3">
    <location>
        <begin position="1452"/>
        <end position="1526"/>
    </location>
</feature>
<feature type="compositionally biased region" description="Polar residues" evidence="3">
    <location>
        <begin position="177"/>
        <end position="196"/>
    </location>
</feature>